<organism evidence="7 8">
    <name type="scientific">Plasmodium falciparum Vietnam Oak-Knoll</name>
    <name type="common">FVO</name>
    <dbReference type="NCBI Taxonomy" id="1036723"/>
    <lineage>
        <taxon>Eukaryota</taxon>
        <taxon>Sar</taxon>
        <taxon>Alveolata</taxon>
        <taxon>Apicomplexa</taxon>
        <taxon>Aconoidasida</taxon>
        <taxon>Haemosporida</taxon>
        <taxon>Plasmodiidae</taxon>
        <taxon>Plasmodium</taxon>
        <taxon>Plasmodium (Laverania)</taxon>
    </lineage>
</organism>
<gene>
    <name evidence="7" type="ORF">PFFVO_00397</name>
</gene>
<protein>
    <recommendedName>
        <fullName evidence="6">Iron-binding zinc finger CDGSH type domain-containing protein</fullName>
    </recommendedName>
</protein>
<dbReference type="Pfam" id="PF09360">
    <property type="entry name" value="zf-CDGSH"/>
    <property type="match status" value="1"/>
</dbReference>
<dbReference type="SMR" id="A0A024VDH3"/>
<feature type="domain" description="Iron-binding zinc finger CDGSH type" evidence="6">
    <location>
        <begin position="27"/>
        <end position="62"/>
    </location>
</feature>
<dbReference type="AlphaFoldDB" id="A0A024VDH3"/>
<keyword evidence="2" id="KW-0479">Metal-binding</keyword>
<evidence type="ECO:0000256" key="4">
    <source>
        <dbReference type="ARBA" id="ARBA00023014"/>
    </source>
</evidence>
<reference evidence="7 8" key="2">
    <citation type="submission" date="2013-02" db="EMBL/GenBank/DDBJ databases">
        <title>The Genome Sequence of Plasmodium falciparum Vietnam Oak-Knoll (FVO).</title>
        <authorList>
            <consortium name="The Broad Institute Genome Sequencing Platform"/>
            <consortium name="The Broad Institute Genome Sequencing Center for Infectious Disease"/>
            <person name="Neafsey D."/>
            <person name="Cheeseman I."/>
            <person name="Volkman S."/>
            <person name="Adams J."/>
            <person name="Walker B."/>
            <person name="Young S.K."/>
            <person name="Zeng Q."/>
            <person name="Gargeya S."/>
            <person name="Fitzgerald M."/>
            <person name="Haas B."/>
            <person name="Abouelleil A."/>
            <person name="Alvarado L."/>
            <person name="Arachchi H.M."/>
            <person name="Berlin A.M."/>
            <person name="Chapman S.B."/>
            <person name="Dewar J."/>
            <person name="Goldberg J."/>
            <person name="Griggs A."/>
            <person name="Gujja S."/>
            <person name="Hansen M."/>
            <person name="Howarth C."/>
            <person name="Imamovic A."/>
            <person name="Larimer J."/>
            <person name="McCowan C."/>
            <person name="Murphy C."/>
            <person name="Neiman D."/>
            <person name="Pearson M."/>
            <person name="Priest M."/>
            <person name="Roberts A."/>
            <person name="Saif S."/>
            <person name="Shea T."/>
            <person name="Sisk P."/>
            <person name="Sykes S."/>
            <person name="Wortman J."/>
            <person name="Nusbaum C."/>
            <person name="Birren B."/>
        </authorList>
    </citation>
    <scope>NUCLEOTIDE SEQUENCE [LARGE SCALE GENOMIC DNA]</scope>
    <source>
        <strain evidence="8">Vietnam Oak-Knoll (FVO)</strain>
    </source>
</reference>
<dbReference type="EMBL" id="KI925016">
    <property type="protein sequence ID" value="ETW20637.1"/>
    <property type="molecule type" value="Genomic_DNA"/>
</dbReference>
<evidence type="ECO:0000313" key="8">
    <source>
        <dbReference type="Proteomes" id="UP000030690"/>
    </source>
</evidence>
<evidence type="ECO:0000256" key="1">
    <source>
        <dbReference type="ARBA" id="ARBA00022714"/>
    </source>
</evidence>
<evidence type="ECO:0000256" key="5">
    <source>
        <dbReference type="ARBA" id="ARBA00034078"/>
    </source>
</evidence>
<dbReference type="SMART" id="SM00704">
    <property type="entry name" value="ZnF_CDGSH"/>
    <property type="match status" value="1"/>
</dbReference>
<comment type="cofactor">
    <cofactor evidence="5">
        <name>[2Fe-2S] cluster</name>
        <dbReference type="ChEBI" id="CHEBI:190135"/>
    </cofactor>
</comment>
<dbReference type="InterPro" id="IPR042216">
    <property type="entry name" value="MitoNEET_CISD"/>
</dbReference>
<evidence type="ECO:0000256" key="2">
    <source>
        <dbReference type="ARBA" id="ARBA00022723"/>
    </source>
</evidence>
<proteinExistence type="predicted"/>
<dbReference type="GO" id="GO:0051537">
    <property type="term" value="F:2 iron, 2 sulfur cluster binding"/>
    <property type="evidence" value="ECO:0007669"/>
    <property type="project" value="UniProtKB-KW"/>
</dbReference>
<reference evidence="7 8" key="1">
    <citation type="submission" date="2013-02" db="EMBL/GenBank/DDBJ databases">
        <title>The Genome Annotation of Plasmodium falciparum Vietnam Oak-Knoll (FVO).</title>
        <authorList>
            <consortium name="The Broad Institute Genome Sequencing Platform"/>
            <consortium name="The Broad Institute Genome Sequencing Center for Infectious Disease"/>
            <person name="Neafsey D."/>
            <person name="Hoffman S."/>
            <person name="Volkman S."/>
            <person name="Rosenthal P."/>
            <person name="Walker B."/>
            <person name="Young S.K."/>
            <person name="Zeng Q."/>
            <person name="Gargeya S."/>
            <person name="Fitzgerald M."/>
            <person name="Haas B."/>
            <person name="Abouelleil A."/>
            <person name="Allen A.W."/>
            <person name="Alvarado L."/>
            <person name="Arachchi H.M."/>
            <person name="Berlin A.M."/>
            <person name="Chapman S.B."/>
            <person name="Gainer-Dewar J."/>
            <person name="Goldberg J."/>
            <person name="Griggs A."/>
            <person name="Gujja S."/>
            <person name="Hansen M."/>
            <person name="Howarth C."/>
            <person name="Imamovic A."/>
            <person name="Ireland A."/>
            <person name="Larimer J."/>
            <person name="McCowan C."/>
            <person name="Murphy C."/>
            <person name="Pearson M."/>
            <person name="Poon T.W."/>
            <person name="Priest M."/>
            <person name="Roberts A."/>
            <person name="Saif S."/>
            <person name="Shea T."/>
            <person name="Sisk P."/>
            <person name="Sykes S."/>
            <person name="Wortman J."/>
            <person name="Nusbaum C."/>
            <person name="Birren B."/>
        </authorList>
    </citation>
    <scope>NUCLEOTIDE SEQUENCE [LARGE SCALE GENOMIC DNA]</scope>
    <source>
        <strain evidence="8">Vietnam Oak-Knoll (FVO)</strain>
    </source>
</reference>
<evidence type="ECO:0000259" key="6">
    <source>
        <dbReference type="SMART" id="SM00704"/>
    </source>
</evidence>
<dbReference type="InterPro" id="IPR018967">
    <property type="entry name" value="FeS-contain_CDGSH-typ"/>
</dbReference>
<sequence>MKDPLEYLNKINFNTNKFPQYTHLIENCPSEYENEKVIRICRCWQSAKFPYCDDTHKIFVENGDNVGPYVAKLVSYKLSDEEKLKKQKYNEKYIKLNNKMSYIKSENFNFKWFPTPIINYKFKKYVLLSFFVLTSSVLYTKKEKLYNFNTES</sequence>
<name>A0A024VDH3_PLAFA</name>
<dbReference type="OrthoDB" id="449252at2759"/>
<accession>A0A024VDH3</accession>
<dbReference type="Proteomes" id="UP000030690">
    <property type="component" value="Unassembled WGS sequence"/>
</dbReference>
<dbReference type="Gene3D" id="3.40.5.90">
    <property type="entry name" value="CDGSH iron-sulfur domain, mitoNEET-type"/>
    <property type="match status" value="1"/>
</dbReference>
<evidence type="ECO:0000313" key="7">
    <source>
        <dbReference type="EMBL" id="ETW20637.1"/>
    </source>
</evidence>
<dbReference type="FunFam" id="3.40.5.90:FF:000001">
    <property type="entry name" value="CDGSH iron-sulfur domain-containing protein 1"/>
    <property type="match status" value="1"/>
</dbReference>
<evidence type="ECO:0000256" key="3">
    <source>
        <dbReference type="ARBA" id="ARBA00023004"/>
    </source>
</evidence>
<keyword evidence="1" id="KW-0001">2Fe-2S</keyword>
<keyword evidence="3" id="KW-0408">Iron</keyword>
<dbReference type="GO" id="GO:0046872">
    <property type="term" value="F:metal ion binding"/>
    <property type="evidence" value="ECO:0007669"/>
    <property type="project" value="UniProtKB-KW"/>
</dbReference>
<keyword evidence="4" id="KW-0411">Iron-sulfur</keyword>
<dbReference type="GO" id="GO:0005737">
    <property type="term" value="C:cytoplasm"/>
    <property type="evidence" value="ECO:0007669"/>
    <property type="project" value="UniProtKB-ARBA"/>
</dbReference>